<evidence type="ECO:0000313" key="4">
    <source>
        <dbReference type="Proteomes" id="UP000662088"/>
    </source>
</evidence>
<feature type="domain" description="Type VII secretion system protein EssD-like" evidence="2">
    <location>
        <begin position="103"/>
        <end position="230"/>
    </location>
</feature>
<keyword evidence="3" id="KW-0540">Nuclease</keyword>
<dbReference type="PROSITE" id="PS51257">
    <property type="entry name" value="PROKAR_LIPOPROTEIN"/>
    <property type="match status" value="1"/>
</dbReference>
<dbReference type="AlphaFoldDB" id="A0A8I0DN23"/>
<comment type="caution">
    <text evidence="3">The sequence shown here is derived from an EMBL/GenBank/DDBJ whole genome shotgun (WGS) entry which is preliminary data.</text>
</comment>
<evidence type="ECO:0000259" key="2">
    <source>
        <dbReference type="Pfam" id="PF13930"/>
    </source>
</evidence>
<keyword evidence="4" id="KW-1185">Reference proteome</keyword>
<dbReference type="Proteomes" id="UP000662088">
    <property type="component" value="Unassembled WGS sequence"/>
</dbReference>
<dbReference type="RefSeq" id="WP_022211952.1">
    <property type="nucleotide sequence ID" value="NZ_JACOOQ010000005.1"/>
</dbReference>
<organism evidence="3 4">
    <name type="scientific">Clostridium lentum</name>
    <dbReference type="NCBI Taxonomy" id="2763037"/>
    <lineage>
        <taxon>Bacteria</taxon>
        <taxon>Bacillati</taxon>
        <taxon>Bacillota</taxon>
        <taxon>Clostridia</taxon>
        <taxon>Eubacteriales</taxon>
        <taxon>Clostridiaceae</taxon>
        <taxon>Clostridium</taxon>
    </lineage>
</organism>
<dbReference type="InterPro" id="IPR044927">
    <property type="entry name" value="Endonuclea_NS_2"/>
</dbReference>
<dbReference type="Gene3D" id="3.40.570.10">
    <property type="entry name" value="Extracellular Endonuclease, subunit A"/>
    <property type="match status" value="1"/>
</dbReference>
<keyword evidence="3" id="KW-0378">Hydrolase</keyword>
<accession>A0A8I0DN23</accession>
<evidence type="ECO:0000256" key="1">
    <source>
        <dbReference type="SAM" id="MobiDB-lite"/>
    </source>
</evidence>
<keyword evidence="3" id="KW-0255">Endonuclease</keyword>
<feature type="region of interest" description="Disordered" evidence="1">
    <location>
        <begin position="264"/>
        <end position="304"/>
    </location>
</feature>
<feature type="compositionally biased region" description="Low complexity" evidence="1">
    <location>
        <begin position="269"/>
        <end position="287"/>
    </location>
</feature>
<sequence length="337" mass="36807">MKKLLNFKNSIIMIIGSLLCLSGLIGCSSTSVSNGVGQALNIIEQVTDSSNKNNIVLNNPTENSNESNIDINNIPAYSGNDYIVLNNNIPNFSDSDLTTTSFEEYSPLDSLGRCGVAYANIGTDLMPTEERESISSVKPSGWQSIKYDIVEGKYLYNRSHLIGFQLTAENANKSNLITGTRYFNANLMLPYENMVADYIKETNNHVLYRVTPVFEGNNLVATGVQMEAKSVEDNGEGIEFNVFVYNVQPGITIDYATGSSALAGEEVPSGKSPDNSSSSNTADSSSTEETIIRGNSKSKIYHCPGQRDYENMSDSVYLINFNSEEEAIAAGYRKASR</sequence>
<dbReference type="InterPro" id="IPR044929">
    <property type="entry name" value="DNA/RNA_non-sp_Endonuclease_sf"/>
</dbReference>
<name>A0A8I0DN23_9CLOT</name>
<protein>
    <submittedName>
        <fullName evidence="3">DNA/RNA non-specific endonuclease</fullName>
    </submittedName>
</protein>
<reference evidence="3" key="1">
    <citation type="submission" date="2020-08" db="EMBL/GenBank/DDBJ databases">
        <title>Genome public.</title>
        <authorList>
            <person name="Liu C."/>
            <person name="Sun Q."/>
        </authorList>
    </citation>
    <scope>NUCLEOTIDE SEQUENCE</scope>
    <source>
        <strain evidence="3">NSJ-42</strain>
    </source>
</reference>
<dbReference type="GO" id="GO:0004519">
    <property type="term" value="F:endonuclease activity"/>
    <property type="evidence" value="ECO:0007669"/>
    <property type="project" value="UniProtKB-KW"/>
</dbReference>
<evidence type="ECO:0000313" key="3">
    <source>
        <dbReference type="EMBL" id="MBC5639700.1"/>
    </source>
</evidence>
<dbReference type="EMBL" id="JACOOQ010000005">
    <property type="protein sequence ID" value="MBC5639700.1"/>
    <property type="molecule type" value="Genomic_DNA"/>
</dbReference>
<dbReference type="Pfam" id="PF13930">
    <property type="entry name" value="Endonuclea_NS_2"/>
    <property type="match status" value="1"/>
</dbReference>
<gene>
    <name evidence="3" type="ORF">H8R92_04505</name>
</gene>
<proteinExistence type="predicted"/>